<dbReference type="CTD" id="187693"/>
<dbReference type="FunCoup" id="Q9U392">
    <property type="interactions" value="234"/>
</dbReference>
<name>Q9U392_CAEEL</name>
<evidence type="ECO:0000313" key="4">
    <source>
        <dbReference type="WormBase" id="R08A2.4"/>
    </source>
</evidence>
<dbReference type="PANTHER" id="PTHR23015:SF4">
    <property type="entry name" value="DUF38 DOMAIN-CONTAINING PROTEIN-RELATED"/>
    <property type="match status" value="1"/>
</dbReference>
<dbReference type="Proteomes" id="UP000001940">
    <property type="component" value="Chromosome V"/>
</dbReference>
<gene>
    <name evidence="2 4" type="primary">fbxa-147</name>
    <name evidence="2" type="ORF">CELE_R08A2.4</name>
    <name evidence="4" type="ORF">R08A2.4</name>
</gene>
<proteinExistence type="predicted"/>
<dbReference type="Pfam" id="PF00646">
    <property type="entry name" value="F-box"/>
    <property type="match status" value="1"/>
</dbReference>
<dbReference type="OMA" id="HIYSEKC"/>
<reference evidence="2 3" key="1">
    <citation type="journal article" date="1998" name="Science">
        <title>Genome sequence of the nematode C. elegans: a platform for investigating biology.</title>
        <authorList>
            <consortium name="The C. elegans sequencing consortium"/>
            <person name="Sulson J.E."/>
            <person name="Waterston R."/>
        </authorList>
    </citation>
    <scope>NUCLEOTIDE SEQUENCE [LARGE SCALE GENOMIC DNA]</scope>
    <source>
        <strain evidence="2 3">Bristol N2</strain>
    </source>
</reference>
<dbReference type="GeneID" id="187693"/>
<dbReference type="OrthoDB" id="5875341at2759"/>
<dbReference type="RefSeq" id="NP_506633.2">
    <property type="nucleotide sequence ID" value="NM_074232.3"/>
</dbReference>
<organism evidence="2 3">
    <name type="scientific">Caenorhabditis elegans</name>
    <dbReference type="NCBI Taxonomy" id="6239"/>
    <lineage>
        <taxon>Eukaryota</taxon>
        <taxon>Metazoa</taxon>
        <taxon>Ecdysozoa</taxon>
        <taxon>Nematoda</taxon>
        <taxon>Chromadorea</taxon>
        <taxon>Rhabditida</taxon>
        <taxon>Rhabditina</taxon>
        <taxon>Rhabditomorpha</taxon>
        <taxon>Rhabditoidea</taxon>
        <taxon>Rhabditidae</taxon>
        <taxon>Peloderinae</taxon>
        <taxon>Caenorhabditis</taxon>
    </lineage>
</organism>
<dbReference type="KEGG" id="cel:CELE_R08A2.4"/>
<dbReference type="InterPro" id="IPR001810">
    <property type="entry name" value="F-box_dom"/>
</dbReference>
<dbReference type="PIR" id="T31472">
    <property type="entry name" value="T31472"/>
</dbReference>
<dbReference type="InParanoid" id="Q9U392"/>
<dbReference type="InterPro" id="IPR040161">
    <property type="entry name" value="FB224"/>
</dbReference>
<dbReference type="UCSC" id="R08A2.4">
    <property type="organism name" value="c. elegans"/>
</dbReference>
<dbReference type="EMBL" id="BX284605">
    <property type="protein sequence ID" value="CAB57905.2"/>
    <property type="molecule type" value="Genomic_DNA"/>
</dbReference>
<sequence length="233" mass="27304">MRTSRPCLEEMPELVMKNILGNVGLQSILKLRLVCKHFYDCIQLLQPNIHLNSISLEISPNLLICDIELKECQSIGVICRKTEDGYFLHRRNRKLTKLIKTQDFYTEFREVFNLLLKYQRALLQRFSINFESDGDIKIFEELVHILKAKRRFLQVETIDISLLEYLQAVQVLTYIHPETLKTLNFHIYSEKCNDLDLLEIVKLKQWRLASNLNISSFAASISVSYFIQSNCSV</sequence>
<evidence type="ECO:0000259" key="1">
    <source>
        <dbReference type="PROSITE" id="PS50181"/>
    </source>
</evidence>
<dbReference type="SMART" id="SM00256">
    <property type="entry name" value="FBOX"/>
    <property type="match status" value="1"/>
</dbReference>
<evidence type="ECO:0000313" key="3">
    <source>
        <dbReference type="Proteomes" id="UP000001940"/>
    </source>
</evidence>
<dbReference type="AGR" id="WB:WBGene00011135"/>
<dbReference type="PROSITE" id="PS50181">
    <property type="entry name" value="FBOX"/>
    <property type="match status" value="1"/>
</dbReference>
<feature type="domain" description="F-box" evidence="1">
    <location>
        <begin position="5"/>
        <end position="54"/>
    </location>
</feature>
<accession>Q9U392</accession>
<dbReference type="eggNOG" id="ENOG502THRG">
    <property type="taxonomic scope" value="Eukaryota"/>
</dbReference>
<dbReference type="InterPro" id="IPR002900">
    <property type="entry name" value="DUF38/FTH_CAE_spp"/>
</dbReference>
<dbReference type="AlphaFoldDB" id="Q9U392"/>
<protein>
    <submittedName>
        <fullName evidence="2">F-box domain-containing protein</fullName>
    </submittedName>
</protein>
<dbReference type="HOGENOM" id="CLU_030831_0_1_1"/>
<dbReference type="Pfam" id="PF01827">
    <property type="entry name" value="FTH"/>
    <property type="match status" value="1"/>
</dbReference>
<dbReference type="PANTHER" id="PTHR23015">
    <property type="entry name" value="UNCHARACTERIZED C.ELEGANS PROTEIN"/>
    <property type="match status" value="1"/>
</dbReference>
<dbReference type="SMR" id="Q9U392"/>
<dbReference type="WormBase" id="R08A2.4">
    <property type="protein sequence ID" value="CE48163"/>
    <property type="gene ID" value="WBGene00011135"/>
    <property type="gene designation" value="fbxa-147"/>
</dbReference>
<dbReference type="InterPro" id="IPR036047">
    <property type="entry name" value="F-box-like_dom_sf"/>
</dbReference>
<dbReference type="SUPFAM" id="SSF81383">
    <property type="entry name" value="F-box domain"/>
    <property type="match status" value="1"/>
</dbReference>
<evidence type="ECO:0000313" key="2">
    <source>
        <dbReference type="EMBL" id="CAB57905.2"/>
    </source>
</evidence>
<dbReference type="PaxDb" id="6239-R08A2.4"/>
<keyword evidence="3" id="KW-1185">Reference proteome</keyword>